<dbReference type="InterPro" id="IPR021116">
    <property type="entry name" value="Calcitonin/adrenomedullin"/>
</dbReference>
<evidence type="ECO:0000313" key="1">
    <source>
        <dbReference type="Ensembl" id="ENSPTXP00000022649.1"/>
    </source>
</evidence>
<dbReference type="Pfam" id="PF00214">
    <property type="entry name" value="Calc_CGRP_IAPP"/>
    <property type="match status" value="1"/>
</dbReference>
<keyword evidence="2" id="KW-1185">Reference proteome</keyword>
<dbReference type="Ensembl" id="ENSPTXT00000023347.1">
    <property type="protein sequence ID" value="ENSPTXP00000022649.1"/>
    <property type="gene ID" value="ENSPTXG00000015678.1"/>
</dbReference>
<evidence type="ECO:0000313" key="2">
    <source>
        <dbReference type="Proteomes" id="UP000472273"/>
    </source>
</evidence>
<dbReference type="PRINTS" id="PR00801">
    <property type="entry name" value="ADRENOMEDULN"/>
</dbReference>
<dbReference type="AlphaFoldDB" id="A0A670ZIK8"/>
<reference evidence="1" key="1">
    <citation type="submission" date="2025-08" db="UniProtKB">
        <authorList>
            <consortium name="Ensembl"/>
        </authorList>
    </citation>
    <scope>IDENTIFICATION</scope>
</reference>
<dbReference type="Proteomes" id="UP000472273">
    <property type="component" value="Unplaced"/>
</dbReference>
<reference evidence="1" key="2">
    <citation type="submission" date="2025-09" db="UniProtKB">
        <authorList>
            <consortium name="Ensembl"/>
        </authorList>
    </citation>
    <scope>IDENTIFICATION</scope>
</reference>
<dbReference type="InterPro" id="IPR001710">
    <property type="entry name" value="Pro-ADM"/>
</dbReference>
<protein>
    <submittedName>
        <fullName evidence="1">Uncharacterized protein</fullName>
    </submittedName>
</protein>
<dbReference type="GO" id="GO:0005179">
    <property type="term" value="F:hormone activity"/>
    <property type="evidence" value="ECO:0007669"/>
    <property type="project" value="InterPro"/>
</dbReference>
<organism evidence="1 2">
    <name type="scientific">Pseudonaja textilis</name>
    <name type="common">Eastern brown snake</name>
    <dbReference type="NCBI Taxonomy" id="8673"/>
    <lineage>
        <taxon>Eukaryota</taxon>
        <taxon>Metazoa</taxon>
        <taxon>Chordata</taxon>
        <taxon>Craniata</taxon>
        <taxon>Vertebrata</taxon>
        <taxon>Euteleostomi</taxon>
        <taxon>Lepidosauria</taxon>
        <taxon>Squamata</taxon>
        <taxon>Bifurcata</taxon>
        <taxon>Unidentata</taxon>
        <taxon>Episquamata</taxon>
        <taxon>Toxicofera</taxon>
        <taxon>Serpentes</taxon>
        <taxon>Colubroidea</taxon>
        <taxon>Elapidae</taxon>
        <taxon>Hydrophiinae</taxon>
        <taxon>Pseudonaja</taxon>
    </lineage>
</organism>
<dbReference type="GO" id="GO:0005576">
    <property type="term" value="C:extracellular region"/>
    <property type="evidence" value="ECO:0007669"/>
    <property type="project" value="InterPro"/>
</dbReference>
<accession>A0A670ZIK8</accession>
<proteinExistence type="predicted"/>
<sequence>MVEGGLLWHIDFWSVKKIDVRSTGAKSRSRCLKLRGARSPKLESLGRTLLSLLREPACKLSICVTQDLVKRLNQWTDSSKDTSAPPKQLTISGYGRRRRSFVVMVLLVAGSSLLRGDCPSLSSPHGMELAGPSLGREGHLDT</sequence>
<name>A0A670ZIK8_PSETE</name>